<dbReference type="GO" id="GO:0016579">
    <property type="term" value="P:protein deubiquitination"/>
    <property type="evidence" value="ECO:0007669"/>
    <property type="project" value="InterPro"/>
</dbReference>
<feature type="compositionally biased region" description="Basic and acidic residues" evidence="8">
    <location>
        <begin position="638"/>
        <end position="652"/>
    </location>
</feature>
<dbReference type="GO" id="GO:0006508">
    <property type="term" value="P:proteolysis"/>
    <property type="evidence" value="ECO:0007669"/>
    <property type="project" value="UniProtKB-KW"/>
</dbReference>
<evidence type="ECO:0000259" key="9">
    <source>
        <dbReference type="PROSITE" id="PS50235"/>
    </source>
</evidence>
<dbReference type="InterPro" id="IPR050164">
    <property type="entry name" value="Peptidase_C19"/>
</dbReference>
<evidence type="ECO:0000256" key="1">
    <source>
        <dbReference type="ARBA" id="ARBA00000707"/>
    </source>
</evidence>
<organism evidence="10 11">
    <name type="scientific">Ophiocordyceps sinensis</name>
    <dbReference type="NCBI Taxonomy" id="72228"/>
    <lineage>
        <taxon>Eukaryota</taxon>
        <taxon>Fungi</taxon>
        <taxon>Dikarya</taxon>
        <taxon>Ascomycota</taxon>
        <taxon>Pezizomycotina</taxon>
        <taxon>Sordariomycetes</taxon>
        <taxon>Hypocreomycetidae</taxon>
        <taxon>Hypocreales</taxon>
        <taxon>Ophiocordycipitaceae</taxon>
        <taxon>Ophiocordyceps</taxon>
    </lineage>
</organism>
<keyword evidence="11" id="KW-1185">Reference proteome</keyword>
<accession>A0A8H4PVB5</accession>
<gene>
    <name evidence="10" type="ORF">G6O67_002957</name>
</gene>
<dbReference type="InterPro" id="IPR001394">
    <property type="entry name" value="Peptidase_C19_UCH"/>
</dbReference>
<dbReference type="GO" id="GO:0005634">
    <property type="term" value="C:nucleus"/>
    <property type="evidence" value="ECO:0007669"/>
    <property type="project" value="TreeGrafter"/>
</dbReference>
<evidence type="ECO:0000256" key="8">
    <source>
        <dbReference type="SAM" id="MobiDB-lite"/>
    </source>
</evidence>
<dbReference type="Pfam" id="PF00443">
    <property type="entry name" value="UCH"/>
    <property type="match status" value="1"/>
</dbReference>
<dbReference type="GO" id="GO:0004843">
    <property type="term" value="F:cysteine-type deubiquitinase activity"/>
    <property type="evidence" value="ECO:0007669"/>
    <property type="project" value="UniProtKB-EC"/>
</dbReference>
<dbReference type="InterPro" id="IPR038765">
    <property type="entry name" value="Papain-like_cys_pep_sf"/>
</dbReference>
<protein>
    <recommendedName>
        <fullName evidence="3">ubiquitinyl hydrolase 1</fullName>
        <ecNumber evidence="3">3.4.19.12</ecNumber>
    </recommendedName>
</protein>
<reference evidence="10 11" key="1">
    <citation type="journal article" date="2020" name="Genome Biol. Evol.">
        <title>A new high-quality draft genome assembly of the Chinese cordyceps Ophiocordyceps sinensis.</title>
        <authorList>
            <person name="Shu R."/>
            <person name="Zhang J."/>
            <person name="Meng Q."/>
            <person name="Zhang H."/>
            <person name="Zhou G."/>
            <person name="Li M."/>
            <person name="Wu P."/>
            <person name="Zhao Y."/>
            <person name="Chen C."/>
            <person name="Qin Q."/>
        </authorList>
    </citation>
    <scope>NUCLEOTIDE SEQUENCE [LARGE SCALE GENOMIC DNA]</scope>
    <source>
        <strain evidence="10 11">IOZ07</strain>
    </source>
</reference>
<dbReference type="CDD" id="cd02662">
    <property type="entry name" value="Peptidase_C19F"/>
    <property type="match status" value="1"/>
</dbReference>
<dbReference type="Proteomes" id="UP000557566">
    <property type="component" value="Unassembled WGS sequence"/>
</dbReference>
<feature type="compositionally biased region" description="Polar residues" evidence="8">
    <location>
        <begin position="547"/>
        <end position="569"/>
    </location>
</feature>
<dbReference type="SUPFAM" id="SSF54001">
    <property type="entry name" value="Cysteine proteinases"/>
    <property type="match status" value="1"/>
</dbReference>
<feature type="region of interest" description="Disordered" evidence="8">
    <location>
        <begin position="638"/>
        <end position="657"/>
    </location>
</feature>
<evidence type="ECO:0000256" key="2">
    <source>
        <dbReference type="ARBA" id="ARBA00009085"/>
    </source>
</evidence>
<evidence type="ECO:0000256" key="7">
    <source>
        <dbReference type="ARBA" id="ARBA00022807"/>
    </source>
</evidence>
<keyword evidence="6" id="KW-0378">Hydrolase</keyword>
<proteinExistence type="inferred from homology"/>
<comment type="caution">
    <text evidence="10">The sequence shown here is derived from an EMBL/GenBank/DDBJ whole genome shotgun (WGS) entry which is preliminary data.</text>
</comment>
<name>A0A8H4PVB5_9HYPO</name>
<comment type="similarity">
    <text evidence="2">Belongs to the peptidase C19 family.</text>
</comment>
<evidence type="ECO:0000256" key="3">
    <source>
        <dbReference type="ARBA" id="ARBA00012759"/>
    </source>
</evidence>
<dbReference type="GO" id="GO:0005829">
    <property type="term" value="C:cytosol"/>
    <property type="evidence" value="ECO:0007669"/>
    <property type="project" value="TreeGrafter"/>
</dbReference>
<dbReference type="EMBL" id="JAAVMX010000003">
    <property type="protein sequence ID" value="KAF4511134.1"/>
    <property type="molecule type" value="Genomic_DNA"/>
</dbReference>
<dbReference type="PANTHER" id="PTHR24006:SF888">
    <property type="entry name" value="UBIQUITIN CARBOXYL-TERMINAL HYDROLASE 30"/>
    <property type="match status" value="1"/>
</dbReference>
<comment type="catalytic activity">
    <reaction evidence="1">
        <text>Thiol-dependent hydrolysis of ester, thioester, amide, peptide and isopeptide bonds formed by the C-terminal Gly of ubiquitin (a 76-residue protein attached to proteins as an intracellular targeting signal).</text>
        <dbReference type="EC" id="3.4.19.12"/>
    </reaction>
</comment>
<evidence type="ECO:0000313" key="10">
    <source>
        <dbReference type="EMBL" id="KAF4511134.1"/>
    </source>
</evidence>
<dbReference type="InterPro" id="IPR028889">
    <property type="entry name" value="USP"/>
</dbReference>
<dbReference type="PANTHER" id="PTHR24006">
    <property type="entry name" value="UBIQUITIN CARBOXYL-TERMINAL HYDROLASE"/>
    <property type="match status" value="1"/>
</dbReference>
<sequence>MSSKQSEFSNFYEDRILAYRLPNSRDHVWGRWNEPSVLLLVLAIATTIAFKVYASDGSLQTLVGSLENFLWDSFIFVIPAPLLFAVDGRINPSSPRQRTLYDTRQSTHAAKSEAMSRLIGVDRRRRVLASMAQARTRALSVTGSGFQRPPGLGNRDNSCYQNSILQGLAALQSFADYLSACVRVVDSQEDGGDVAQTLRALIGDLNEPSNNGKTIWTPSMLKSMSTWTQQDAQEYFSKMLDDIDRGVAKAVKETRRYSGFEADCGKDDAAASQHSDDSGYQSLSASPDLSAIRSLRNPLEGLLAQRVACVACDYAEGLSMIPFNCLTLSLGLDKNRHDLFERLDAYSRVESIEGVECPKCTLLKAQRLLTKLIERLQGSGAPSEQLAEPRRRLGAVESALEEDDFGEETIAENCKISSQCKVSSTKTKQIVIARPPQSLAIHVNRSVFDPTTFDMMKNSAPVSFPLTLDLGPWCLGSSETQGALCAMEKTADDTDMGEERWQLGPTASMIAGDVRPSRLTGPIYELRAAVTHAGRHENGHYVCYRTYPSQPSPTSKEVPDSQESGNTAVADNMDDENAGTDRAETNSSDAASAGNPGWWRLSDHNVSRVDEGTVLGLSSGVFMLFYECVDPSMMLKSHGESTGDGEELRRAEGANGAVEATAPHTREVDQRYAEQVRAASEEGKLDATADAGLSVDMAVAGMIPLPASDDADLTVLPG</sequence>
<evidence type="ECO:0000256" key="4">
    <source>
        <dbReference type="ARBA" id="ARBA00022670"/>
    </source>
</evidence>
<dbReference type="PROSITE" id="PS50235">
    <property type="entry name" value="USP_3"/>
    <property type="match status" value="1"/>
</dbReference>
<dbReference type="OrthoDB" id="2020758at2759"/>
<dbReference type="Gene3D" id="3.90.70.10">
    <property type="entry name" value="Cysteine proteinases"/>
    <property type="match status" value="2"/>
</dbReference>
<feature type="domain" description="USP" evidence="9">
    <location>
        <begin position="150"/>
        <end position="629"/>
    </location>
</feature>
<evidence type="ECO:0000313" key="11">
    <source>
        <dbReference type="Proteomes" id="UP000557566"/>
    </source>
</evidence>
<keyword evidence="5" id="KW-0833">Ubl conjugation pathway</keyword>
<evidence type="ECO:0000256" key="5">
    <source>
        <dbReference type="ARBA" id="ARBA00022786"/>
    </source>
</evidence>
<dbReference type="AlphaFoldDB" id="A0A8H4PVB5"/>
<feature type="region of interest" description="Disordered" evidence="8">
    <location>
        <begin position="544"/>
        <end position="599"/>
    </location>
</feature>
<keyword evidence="7" id="KW-0788">Thiol protease</keyword>
<dbReference type="EC" id="3.4.19.12" evidence="3"/>
<evidence type="ECO:0000256" key="6">
    <source>
        <dbReference type="ARBA" id="ARBA00022801"/>
    </source>
</evidence>
<keyword evidence="4" id="KW-0645">Protease</keyword>